<feature type="transmembrane region" description="Helical" evidence="8">
    <location>
        <begin position="50"/>
        <end position="71"/>
    </location>
</feature>
<proteinExistence type="predicted"/>
<evidence type="ECO:0000256" key="6">
    <source>
        <dbReference type="ARBA" id="ARBA00022989"/>
    </source>
</evidence>
<dbReference type="PANTHER" id="PTHR23522">
    <property type="entry name" value="BLL5896 PROTEIN"/>
    <property type="match status" value="1"/>
</dbReference>
<feature type="transmembrane region" description="Helical" evidence="8">
    <location>
        <begin position="343"/>
        <end position="364"/>
    </location>
</feature>
<dbReference type="GO" id="GO:0015528">
    <property type="term" value="F:lactose:proton symporter activity"/>
    <property type="evidence" value="ECO:0007669"/>
    <property type="project" value="TreeGrafter"/>
</dbReference>
<feature type="transmembrane region" description="Helical" evidence="8">
    <location>
        <begin position="141"/>
        <end position="159"/>
    </location>
</feature>
<feature type="transmembrane region" description="Helical" evidence="8">
    <location>
        <begin position="306"/>
        <end position="331"/>
    </location>
</feature>
<feature type="transmembrane region" description="Helical" evidence="8">
    <location>
        <begin position="78"/>
        <end position="96"/>
    </location>
</feature>
<evidence type="ECO:0000256" key="8">
    <source>
        <dbReference type="SAM" id="Phobius"/>
    </source>
</evidence>
<dbReference type="PIRSF" id="PIRSF004925">
    <property type="entry name" value="HcaT"/>
    <property type="match status" value="1"/>
</dbReference>
<feature type="transmembrane region" description="Helical" evidence="8">
    <location>
        <begin position="215"/>
        <end position="238"/>
    </location>
</feature>
<dbReference type="PANTHER" id="PTHR23522:SF10">
    <property type="entry name" value="3-PHENYLPROPIONIC ACID TRANSPORTER-RELATED"/>
    <property type="match status" value="1"/>
</dbReference>
<feature type="transmembrane region" description="Helical" evidence="8">
    <location>
        <begin position="370"/>
        <end position="390"/>
    </location>
</feature>
<name>A0A5R9GLY4_9BACL</name>
<evidence type="ECO:0000256" key="2">
    <source>
        <dbReference type="ARBA" id="ARBA00022448"/>
    </source>
</evidence>
<feature type="transmembrane region" description="Helical" evidence="8">
    <location>
        <begin position="20"/>
        <end position="38"/>
    </location>
</feature>
<organism evidence="10 11">
    <name type="scientific">Paenibacillus antri</name>
    <dbReference type="NCBI Taxonomy" id="2582848"/>
    <lineage>
        <taxon>Bacteria</taxon>
        <taxon>Bacillati</taxon>
        <taxon>Bacillota</taxon>
        <taxon>Bacilli</taxon>
        <taxon>Bacillales</taxon>
        <taxon>Paenibacillaceae</taxon>
        <taxon>Paenibacillus</taxon>
    </lineage>
</organism>
<feature type="domain" description="Major facilitator superfamily (MFS) profile" evidence="9">
    <location>
        <begin position="13"/>
        <end position="395"/>
    </location>
</feature>
<keyword evidence="2" id="KW-0813">Transport</keyword>
<protein>
    <submittedName>
        <fullName evidence="10">MFS transporter</fullName>
    </submittedName>
</protein>
<dbReference type="InterPro" id="IPR020846">
    <property type="entry name" value="MFS_dom"/>
</dbReference>
<keyword evidence="6 8" id="KW-1133">Transmembrane helix</keyword>
<dbReference type="Proteomes" id="UP000309676">
    <property type="component" value="Unassembled WGS sequence"/>
</dbReference>
<keyword evidence="5 8" id="KW-0812">Transmembrane</keyword>
<feature type="transmembrane region" description="Helical" evidence="8">
    <location>
        <begin position="165"/>
        <end position="186"/>
    </location>
</feature>
<dbReference type="InterPro" id="IPR024989">
    <property type="entry name" value="MFS_assoc_dom"/>
</dbReference>
<sequence>MSKWSTLWRSDRMIYLRLRAFMFFMFGPVALFLPYLPLYLQHYGFTPAEIGWLLTIGPVVAMLANPVWGFVSDRLQNVKLVLLILMLGSLAASQFLFHLRPFWAVFAAMMLFYFFNTSINPINTTQVFQTIENTPLRFGSFRIWGSLGYAVIVLAAGPVMEALGIWQLGWVYGAAMAVAILFALALHRPASPKGRSARRTITFRETIRSLLQGRFALFLAASLLIFIPNGVTALYLSLFIEELGGTASSIGWSMFAAAVLEVPLFLLLDRWSKPNARSMLNLLLFATVMYVVRWLLMGFATTPLHIVLIQCMHSLSFGFYIYTAAQLVEYLTERSFRASGQTMYALVQGALSMAIAGSLGGYLYERLGPHTLYLLCSGLTVIGFAVMFALRLSLTRTRGNQERDDGLASEG</sequence>
<dbReference type="Pfam" id="PF12832">
    <property type="entry name" value="MFS_1_like"/>
    <property type="match status" value="1"/>
</dbReference>
<dbReference type="RefSeq" id="WP_138193125.1">
    <property type="nucleotide sequence ID" value="NZ_VCIW01000003.1"/>
</dbReference>
<feature type="transmembrane region" description="Helical" evidence="8">
    <location>
        <begin position="102"/>
        <end position="120"/>
    </location>
</feature>
<keyword evidence="11" id="KW-1185">Reference proteome</keyword>
<dbReference type="InterPro" id="IPR036259">
    <property type="entry name" value="MFS_trans_sf"/>
</dbReference>
<keyword evidence="3" id="KW-1003">Cell membrane</keyword>
<evidence type="ECO:0000256" key="1">
    <source>
        <dbReference type="ARBA" id="ARBA00004429"/>
    </source>
</evidence>
<dbReference type="GO" id="GO:0005886">
    <property type="term" value="C:plasma membrane"/>
    <property type="evidence" value="ECO:0007669"/>
    <property type="project" value="UniProtKB-SubCell"/>
</dbReference>
<keyword evidence="4" id="KW-0997">Cell inner membrane</keyword>
<reference evidence="10 11" key="1">
    <citation type="submission" date="2019-05" db="EMBL/GenBank/DDBJ databases">
        <authorList>
            <person name="Narsing Rao M.P."/>
            <person name="Li W.J."/>
        </authorList>
    </citation>
    <scope>NUCLEOTIDE SEQUENCE [LARGE SCALE GENOMIC DNA]</scope>
    <source>
        <strain evidence="10 11">SYSU_K30003</strain>
    </source>
</reference>
<dbReference type="SUPFAM" id="SSF103473">
    <property type="entry name" value="MFS general substrate transporter"/>
    <property type="match status" value="1"/>
</dbReference>
<dbReference type="AlphaFoldDB" id="A0A5R9GLY4"/>
<evidence type="ECO:0000256" key="7">
    <source>
        <dbReference type="ARBA" id="ARBA00023136"/>
    </source>
</evidence>
<dbReference type="InterPro" id="IPR026032">
    <property type="entry name" value="HcaT-like"/>
</dbReference>
<evidence type="ECO:0000256" key="3">
    <source>
        <dbReference type="ARBA" id="ARBA00022475"/>
    </source>
</evidence>
<comment type="subcellular location">
    <subcellularLocation>
        <location evidence="1">Cell inner membrane</location>
        <topology evidence="1">Multi-pass membrane protein</topology>
    </subcellularLocation>
</comment>
<dbReference type="GO" id="GO:0030395">
    <property type="term" value="F:lactose binding"/>
    <property type="evidence" value="ECO:0007669"/>
    <property type="project" value="TreeGrafter"/>
</dbReference>
<comment type="caution">
    <text evidence="10">The sequence shown here is derived from an EMBL/GenBank/DDBJ whole genome shotgun (WGS) entry which is preliminary data.</text>
</comment>
<keyword evidence="7 8" id="KW-0472">Membrane</keyword>
<evidence type="ECO:0000313" key="10">
    <source>
        <dbReference type="EMBL" id="TLS52885.1"/>
    </source>
</evidence>
<dbReference type="PROSITE" id="PS50850">
    <property type="entry name" value="MFS"/>
    <property type="match status" value="1"/>
</dbReference>
<evidence type="ECO:0000313" key="11">
    <source>
        <dbReference type="Proteomes" id="UP000309676"/>
    </source>
</evidence>
<dbReference type="Gene3D" id="1.20.1250.20">
    <property type="entry name" value="MFS general substrate transporter like domains"/>
    <property type="match status" value="2"/>
</dbReference>
<accession>A0A5R9GLY4</accession>
<evidence type="ECO:0000259" key="9">
    <source>
        <dbReference type="PROSITE" id="PS50850"/>
    </source>
</evidence>
<evidence type="ECO:0000256" key="5">
    <source>
        <dbReference type="ARBA" id="ARBA00022692"/>
    </source>
</evidence>
<feature type="transmembrane region" description="Helical" evidence="8">
    <location>
        <begin position="280"/>
        <end position="300"/>
    </location>
</feature>
<evidence type="ECO:0000256" key="4">
    <source>
        <dbReference type="ARBA" id="ARBA00022519"/>
    </source>
</evidence>
<dbReference type="EMBL" id="VCIW01000003">
    <property type="protein sequence ID" value="TLS52885.1"/>
    <property type="molecule type" value="Genomic_DNA"/>
</dbReference>
<dbReference type="OrthoDB" id="1650886at2"/>
<gene>
    <name evidence="10" type="ORF">FE782_05790</name>
</gene>
<feature type="transmembrane region" description="Helical" evidence="8">
    <location>
        <begin position="250"/>
        <end position="268"/>
    </location>
</feature>